<dbReference type="EMBL" id="AWXZ01000040">
    <property type="protein sequence ID" value="ESR22650.1"/>
    <property type="molecule type" value="Genomic_DNA"/>
</dbReference>
<dbReference type="AlphaFoldDB" id="V4RH92"/>
<gene>
    <name evidence="1" type="ORF">N177_3787</name>
</gene>
<sequence>MLGEERDWMKTAIGIITVVQEGRFRLSREDGSSELYILHRNAPLEPQDLKPLAARGTRVRVRYEDAPGVVAGLAHDILPATNPAFARGAWRAGARSTTARVTS</sequence>
<name>V4RH92_9HYPH</name>
<dbReference type="eggNOG" id="ENOG5033MEA">
    <property type="taxonomic scope" value="Bacteria"/>
</dbReference>
<dbReference type="Proteomes" id="UP000017819">
    <property type="component" value="Unassembled WGS sequence"/>
</dbReference>
<proteinExistence type="predicted"/>
<protein>
    <submittedName>
        <fullName evidence="1">Uncharacterized protein</fullName>
    </submittedName>
</protein>
<evidence type="ECO:0000313" key="1">
    <source>
        <dbReference type="EMBL" id="ESR22650.1"/>
    </source>
</evidence>
<organism evidence="1 2">
    <name type="scientific">Lutibaculum baratangense AMV1</name>
    <dbReference type="NCBI Taxonomy" id="631454"/>
    <lineage>
        <taxon>Bacteria</taxon>
        <taxon>Pseudomonadati</taxon>
        <taxon>Pseudomonadota</taxon>
        <taxon>Alphaproteobacteria</taxon>
        <taxon>Hyphomicrobiales</taxon>
        <taxon>Tepidamorphaceae</taxon>
        <taxon>Lutibaculum</taxon>
    </lineage>
</organism>
<reference evidence="1 2" key="1">
    <citation type="journal article" date="2014" name="Genome Announc.">
        <title>Draft Genome Sequence of Lutibaculum baratangense Strain AMV1T, Isolated from a Mud Volcano in Andamans, India.</title>
        <authorList>
            <person name="Singh A."/>
            <person name="Sreenivas A."/>
            <person name="Sathyanarayana Reddy G."/>
            <person name="Pinnaka A.K."/>
            <person name="Shivaji S."/>
        </authorList>
    </citation>
    <scope>NUCLEOTIDE SEQUENCE [LARGE SCALE GENOMIC DNA]</scope>
    <source>
        <strain evidence="1 2">AMV1</strain>
    </source>
</reference>
<comment type="caution">
    <text evidence="1">The sequence shown here is derived from an EMBL/GenBank/DDBJ whole genome shotgun (WGS) entry which is preliminary data.</text>
</comment>
<evidence type="ECO:0000313" key="2">
    <source>
        <dbReference type="Proteomes" id="UP000017819"/>
    </source>
</evidence>
<keyword evidence="2" id="KW-1185">Reference proteome</keyword>
<accession>V4RH92</accession>
<dbReference type="STRING" id="631454.N177_3787"/>